<proteinExistence type="predicted"/>
<feature type="transmembrane region" description="Helical" evidence="5">
    <location>
        <begin position="391"/>
        <end position="411"/>
    </location>
</feature>
<evidence type="ECO:0000256" key="4">
    <source>
        <dbReference type="ARBA" id="ARBA00023065"/>
    </source>
</evidence>
<evidence type="ECO:0000259" key="6">
    <source>
        <dbReference type="SMART" id="SM00237"/>
    </source>
</evidence>
<evidence type="ECO:0000256" key="5">
    <source>
        <dbReference type="SAM" id="Phobius"/>
    </source>
</evidence>
<evidence type="ECO:0000313" key="7">
    <source>
        <dbReference type="EMBL" id="CAK9083948.1"/>
    </source>
</evidence>
<dbReference type="SMART" id="SM00237">
    <property type="entry name" value="Calx_beta"/>
    <property type="match status" value="2"/>
</dbReference>
<keyword evidence="2" id="KW-0677">Repeat</keyword>
<dbReference type="PANTHER" id="PTHR11878">
    <property type="entry name" value="SODIUM/CALCIUM EXCHANGER"/>
    <property type="match status" value="1"/>
</dbReference>
<organism evidence="7 8">
    <name type="scientific">Durusdinium trenchii</name>
    <dbReference type="NCBI Taxonomy" id="1381693"/>
    <lineage>
        <taxon>Eukaryota</taxon>
        <taxon>Sar</taxon>
        <taxon>Alveolata</taxon>
        <taxon>Dinophyceae</taxon>
        <taxon>Suessiales</taxon>
        <taxon>Symbiodiniaceae</taxon>
        <taxon>Durusdinium</taxon>
    </lineage>
</organism>
<dbReference type="SUPFAM" id="SSF141072">
    <property type="entry name" value="CalX-like"/>
    <property type="match status" value="2"/>
</dbReference>
<dbReference type="InterPro" id="IPR051171">
    <property type="entry name" value="CaCA"/>
</dbReference>
<name>A0ABP0Q8E3_9DINO</name>
<evidence type="ECO:0000256" key="1">
    <source>
        <dbReference type="ARBA" id="ARBA00022729"/>
    </source>
</evidence>
<evidence type="ECO:0000256" key="3">
    <source>
        <dbReference type="ARBA" id="ARBA00022837"/>
    </source>
</evidence>
<reference evidence="7 8" key="1">
    <citation type="submission" date="2024-02" db="EMBL/GenBank/DDBJ databases">
        <authorList>
            <person name="Chen Y."/>
            <person name="Shah S."/>
            <person name="Dougan E. K."/>
            <person name="Thang M."/>
            <person name="Chan C."/>
        </authorList>
    </citation>
    <scope>NUCLEOTIDE SEQUENCE [LARGE SCALE GENOMIC DNA]</scope>
</reference>
<feature type="domain" description="Calx-beta" evidence="6">
    <location>
        <begin position="186"/>
        <end position="288"/>
    </location>
</feature>
<feature type="transmembrane region" description="Helical" evidence="5">
    <location>
        <begin position="348"/>
        <end position="371"/>
    </location>
</feature>
<keyword evidence="5" id="KW-0812">Transmembrane</keyword>
<dbReference type="InterPro" id="IPR038081">
    <property type="entry name" value="CalX-like_sf"/>
</dbReference>
<evidence type="ECO:0000256" key="2">
    <source>
        <dbReference type="ARBA" id="ARBA00022737"/>
    </source>
</evidence>
<dbReference type="Gene3D" id="2.60.40.2030">
    <property type="match status" value="2"/>
</dbReference>
<dbReference type="InterPro" id="IPR003644">
    <property type="entry name" value="Calx_beta"/>
</dbReference>
<comment type="caution">
    <text evidence="7">The sequence shown here is derived from an EMBL/GenBank/DDBJ whole genome shotgun (WGS) entry which is preliminary data.</text>
</comment>
<keyword evidence="3" id="KW-0106">Calcium</keyword>
<feature type="domain" description="Calx-beta" evidence="6">
    <location>
        <begin position="68"/>
        <end position="167"/>
    </location>
</feature>
<dbReference type="Proteomes" id="UP001642464">
    <property type="component" value="Unassembled WGS sequence"/>
</dbReference>
<feature type="transmembrane region" description="Helical" evidence="5">
    <location>
        <begin position="67"/>
        <end position="88"/>
    </location>
</feature>
<keyword evidence="5" id="KW-0472">Membrane</keyword>
<dbReference type="PANTHER" id="PTHR11878:SF65">
    <property type="entry name" value="NA_CA-EXCHANGE PROTEIN, ISOFORM G"/>
    <property type="match status" value="1"/>
</dbReference>
<feature type="transmembrane region" description="Helical" evidence="5">
    <location>
        <begin position="35"/>
        <end position="55"/>
    </location>
</feature>
<keyword evidence="1" id="KW-0732">Signal</keyword>
<sequence length="461" mass="50141">MGAIEKVTSKKKRVFSSNLQTFITVKVWNSTVANLTLMALGSSAPEILLSVIELLKNGMYSGDLGPSTIVGSAAFNLLCITAVCVSAIPEGEVRRIKDIGVFAVTASFSVFAYLYKTKEITAKNGKDFIADEGILEFAEDEDQKILCIKILDDDEHEPDTYFDVELSEPKTTSSNAVAVLGKSKTAHVRIVDDDAVGVLAFRFPEMKVPEDFSGEKEISIMVLRQAGAKGLITCQYRTEDGTGISGIDYEEATGTLEFPDQETEAEVKITIKPKGRFDSTSIFRLYIEEPTGGATFAAHTDGGEECCICTIIVGTDQDTKRRADKLMQAFKVNWDVQIMARDNWKDQFIDAVFLDTGEATGCAVAVAWFFHLVTMPWKVIFALIPPVDYCGGWVCFVCSLSMIGGVTALIGGKPSGDAKTRATFAKPSRNMETARAGLEDDGPLGVVCQLEANSTKQVLLR</sequence>
<protein>
    <submittedName>
        <fullName evidence="7">Sodium/calcium exchanger 2 (Na(+)/Ca(2+)-exchange protein 2) (Solute carrier family 8 member 2)</fullName>
    </submittedName>
</protein>
<dbReference type="Pfam" id="PF03160">
    <property type="entry name" value="Calx-beta"/>
    <property type="match status" value="1"/>
</dbReference>
<keyword evidence="4" id="KW-0406">Ion transport</keyword>
<accession>A0ABP0Q8E3</accession>
<keyword evidence="4" id="KW-0813">Transport</keyword>
<evidence type="ECO:0000313" key="8">
    <source>
        <dbReference type="Proteomes" id="UP001642464"/>
    </source>
</evidence>
<gene>
    <name evidence="7" type="ORF">SCF082_LOCUS39834</name>
</gene>
<keyword evidence="8" id="KW-1185">Reference proteome</keyword>
<dbReference type="EMBL" id="CAXAMM010039128">
    <property type="protein sequence ID" value="CAK9083948.1"/>
    <property type="molecule type" value="Genomic_DNA"/>
</dbReference>
<keyword evidence="5" id="KW-1133">Transmembrane helix</keyword>